<sequence length="203" mass="23358">MSKFLSFFACCVLSTLVFPVKAQQARILKLQFDYDARPNSPASDTVFHDAHVPITMAEFTGRPSRSGPSEAVSFTSFSYDGGSRRFRDTLFIHLRLQVFMVKSASWVRGSQSISHTLEHEQLHFDITRIVGERFRKKVLSMPLHLDDYDSIIQYEYLESFREMNKMQEEFDRETGSGVNYAAQARWKQNIRQTLTELGVLAAN</sequence>
<organism evidence="2 3">
    <name type="scientific">Chitinophaga horti</name>
    <dbReference type="NCBI Taxonomy" id="2920382"/>
    <lineage>
        <taxon>Bacteria</taxon>
        <taxon>Pseudomonadati</taxon>
        <taxon>Bacteroidota</taxon>
        <taxon>Chitinophagia</taxon>
        <taxon>Chitinophagales</taxon>
        <taxon>Chitinophagaceae</taxon>
        <taxon>Chitinophaga</taxon>
    </lineage>
</organism>
<name>A0ABY6J2E1_9BACT</name>
<feature type="chain" id="PRO_5045229055" description="DUF922 domain-containing protein" evidence="1">
    <location>
        <begin position="23"/>
        <end position="203"/>
    </location>
</feature>
<protein>
    <recommendedName>
        <fullName evidence="4">DUF922 domain-containing protein</fullName>
    </recommendedName>
</protein>
<dbReference type="Proteomes" id="UP001162741">
    <property type="component" value="Chromosome"/>
</dbReference>
<reference evidence="2" key="1">
    <citation type="submission" date="2022-10" db="EMBL/GenBank/DDBJ databases">
        <title>Chitinophaga sp. nov., isolated from soil.</title>
        <authorList>
            <person name="Jeon C.O."/>
        </authorList>
    </citation>
    <scope>NUCLEOTIDE SEQUENCE</scope>
    <source>
        <strain evidence="2">R8</strain>
    </source>
</reference>
<proteinExistence type="predicted"/>
<keyword evidence="1" id="KW-0732">Signal</keyword>
<evidence type="ECO:0000313" key="3">
    <source>
        <dbReference type="Proteomes" id="UP001162741"/>
    </source>
</evidence>
<evidence type="ECO:0008006" key="4">
    <source>
        <dbReference type="Google" id="ProtNLM"/>
    </source>
</evidence>
<evidence type="ECO:0000256" key="1">
    <source>
        <dbReference type="SAM" id="SignalP"/>
    </source>
</evidence>
<gene>
    <name evidence="2" type="ORF">MKQ68_22280</name>
</gene>
<keyword evidence="3" id="KW-1185">Reference proteome</keyword>
<dbReference type="RefSeq" id="WP_264281012.1">
    <property type="nucleotide sequence ID" value="NZ_CP107006.1"/>
</dbReference>
<feature type="signal peptide" evidence="1">
    <location>
        <begin position="1"/>
        <end position="22"/>
    </location>
</feature>
<accession>A0ABY6J2E1</accession>
<evidence type="ECO:0000313" key="2">
    <source>
        <dbReference type="EMBL" id="UYQ92812.1"/>
    </source>
</evidence>
<dbReference type="EMBL" id="CP107006">
    <property type="protein sequence ID" value="UYQ92812.1"/>
    <property type="molecule type" value="Genomic_DNA"/>
</dbReference>